<feature type="binding site" evidence="7">
    <location>
        <position position="196"/>
    </location>
    <ligand>
        <name>Zn(2+)</name>
        <dbReference type="ChEBI" id="CHEBI:29105"/>
    </ligand>
</feature>
<comment type="function">
    <text evidence="7">Catalyzes the isomerization of 5-dehydro-4-deoxy-D-glucuronate to 3-deoxy-D-glycero-2,5-hexodiulosonate.</text>
</comment>
<protein>
    <recommendedName>
        <fullName evidence="7">4-deoxy-L-threo-5-hexosulose-uronate ketol-isomerase</fullName>
        <ecNumber evidence="7">5.3.1.17</ecNumber>
    </recommendedName>
    <alternativeName>
        <fullName evidence="7">5-keto-4-deoxyuronate isomerase</fullName>
    </alternativeName>
    <alternativeName>
        <fullName evidence="7">DKI isomerase</fullName>
    </alternativeName>
</protein>
<dbReference type="InterPro" id="IPR007045">
    <property type="entry name" value="KduI"/>
</dbReference>
<dbReference type="GO" id="GO:0042840">
    <property type="term" value="P:D-glucuronate catabolic process"/>
    <property type="evidence" value="ECO:0007669"/>
    <property type="project" value="TreeGrafter"/>
</dbReference>
<keyword evidence="5 7" id="KW-0862">Zinc</keyword>
<dbReference type="CDD" id="cd20491">
    <property type="entry name" value="cupin_KduI_C"/>
    <property type="match status" value="1"/>
</dbReference>
<dbReference type="CDD" id="cd20294">
    <property type="entry name" value="cupin_KduI_N"/>
    <property type="match status" value="1"/>
</dbReference>
<comment type="catalytic activity">
    <reaction evidence="1 7">
        <text>5-dehydro-4-deoxy-D-glucuronate = 3-deoxy-D-glycero-2,5-hexodiulosonate</text>
        <dbReference type="Rhea" id="RHEA:23896"/>
        <dbReference type="ChEBI" id="CHEBI:17117"/>
        <dbReference type="ChEBI" id="CHEBI:29071"/>
        <dbReference type="EC" id="5.3.1.17"/>
    </reaction>
</comment>
<dbReference type="InterPro" id="IPR021120">
    <property type="entry name" value="KduI/IolB_isomerase"/>
</dbReference>
<dbReference type="FunFam" id="2.60.120.10:FF:000018">
    <property type="entry name" value="4-deoxy-L-threo-5-hexosulose-uronate ketol-isomerase"/>
    <property type="match status" value="1"/>
</dbReference>
<evidence type="ECO:0000256" key="2">
    <source>
        <dbReference type="ARBA" id="ARBA00005148"/>
    </source>
</evidence>
<dbReference type="UniPathway" id="UPA00545">
    <property type="reaction ID" value="UER00826"/>
</dbReference>
<dbReference type="InterPro" id="IPR011051">
    <property type="entry name" value="RmlC_Cupin_sf"/>
</dbReference>
<proteinExistence type="inferred from homology"/>
<keyword evidence="9" id="KW-1185">Reference proteome</keyword>
<dbReference type="RefSeq" id="WP_100861321.1">
    <property type="nucleotide sequence ID" value="NZ_PGCP01000036.1"/>
</dbReference>
<dbReference type="SUPFAM" id="SSF51182">
    <property type="entry name" value="RmlC-like cupins"/>
    <property type="match status" value="1"/>
</dbReference>
<dbReference type="GO" id="GO:0019698">
    <property type="term" value="P:D-galacturonate catabolic process"/>
    <property type="evidence" value="ECO:0007669"/>
    <property type="project" value="TreeGrafter"/>
</dbReference>
<comment type="pathway">
    <text evidence="2 7">Glycan metabolism; pectin degradation; 2-dehydro-3-deoxy-D-gluconate from pectin: step 4/5.</text>
</comment>
<dbReference type="NCBIfam" id="NF002091">
    <property type="entry name" value="PRK00924.1"/>
    <property type="match status" value="1"/>
</dbReference>
<dbReference type="Proteomes" id="UP000232060">
    <property type="component" value="Unassembled WGS sequence"/>
</dbReference>
<comment type="caution">
    <text evidence="8">The sequence shown here is derived from an EMBL/GenBank/DDBJ whole genome shotgun (WGS) entry which is preliminary data.</text>
</comment>
<dbReference type="OrthoDB" id="9770644at2"/>
<dbReference type="PANTHER" id="PTHR38461">
    <property type="entry name" value="4-DEOXY-L-THREO-5-HEXOSULOSE-URONATE KETOL-ISOMERASE"/>
    <property type="match status" value="1"/>
</dbReference>
<dbReference type="GO" id="GO:0045490">
    <property type="term" value="P:pectin catabolic process"/>
    <property type="evidence" value="ECO:0007669"/>
    <property type="project" value="UniProtKB-UniRule"/>
</dbReference>
<dbReference type="GO" id="GO:0008270">
    <property type="term" value="F:zinc ion binding"/>
    <property type="evidence" value="ECO:0007669"/>
    <property type="project" value="UniProtKB-UniRule"/>
</dbReference>
<keyword evidence="4 7" id="KW-0479">Metal-binding</keyword>
<evidence type="ECO:0000256" key="5">
    <source>
        <dbReference type="ARBA" id="ARBA00022833"/>
    </source>
</evidence>
<feature type="binding site" evidence="7">
    <location>
        <position position="198"/>
    </location>
    <ligand>
        <name>Zn(2+)</name>
        <dbReference type="ChEBI" id="CHEBI:29105"/>
    </ligand>
</feature>
<dbReference type="Gene3D" id="2.60.120.520">
    <property type="entry name" value="pectin degrading enzyme 5-keto 4- deoxyuronate isomerase, domain 1"/>
    <property type="match status" value="1"/>
</dbReference>
<gene>
    <name evidence="7" type="primary">kduI</name>
    <name evidence="8" type="ORF">CUC44_18465</name>
</gene>
<dbReference type="GO" id="GO:0008697">
    <property type="term" value="F:4-deoxy-L-threo-5-hexosulose-uronate ketol-isomerase activity"/>
    <property type="evidence" value="ECO:0007669"/>
    <property type="project" value="UniProtKB-UniRule"/>
</dbReference>
<feature type="binding site" evidence="7">
    <location>
        <position position="245"/>
    </location>
    <ligand>
        <name>Zn(2+)</name>
        <dbReference type="ChEBI" id="CHEBI:29105"/>
    </ligand>
</feature>
<dbReference type="Gene3D" id="2.60.120.10">
    <property type="entry name" value="Jelly Rolls"/>
    <property type="match status" value="1"/>
</dbReference>
<dbReference type="Pfam" id="PF04962">
    <property type="entry name" value="KduI"/>
    <property type="match status" value="1"/>
</dbReference>
<evidence type="ECO:0000256" key="1">
    <source>
        <dbReference type="ARBA" id="ARBA00000552"/>
    </source>
</evidence>
<dbReference type="HAMAP" id="MF_00687">
    <property type="entry name" value="KduI"/>
    <property type="match status" value="1"/>
</dbReference>
<evidence type="ECO:0000256" key="4">
    <source>
        <dbReference type="ARBA" id="ARBA00022723"/>
    </source>
</evidence>
<comment type="similarity">
    <text evidence="3 7">Belongs to the KduI family.</text>
</comment>
<evidence type="ECO:0000313" key="9">
    <source>
        <dbReference type="Proteomes" id="UP000232060"/>
    </source>
</evidence>
<reference evidence="8 9" key="1">
    <citation type="submission" date="2017-11" db="EMBL/GenBank/DDBJ databases">
        <title>Draft genome sequence of environmental isolate Aeromonas lusitania sp. nov. MDC 2473.</title>
        <authorList>
            <person name="Colston S.M."/>
            <person name="Navarro A."/>
            <person name="Martinez-Murcia A.J."/>
            <person name="Graf J."/>
        </authorList>
    </citation>
    <scope>NUCLEOTIDE SEQUENCE [LARGE SCALE GENOMIC DNA]</scope>
    <source>
        <strain evidence="8 9">MDC 2473</strain>
    </source>
</reference>
<sequence>MQTRQSIHSDHAKQLDTQGLRREFLVEEVFTPNQLTMTYSHIDRIVFGGIMPVTSPLTFSDELGKAFGVSYFLERRELGLINIGGPGLVVVDGTTHEVGNAEALYVGQGARVLSFASVDASQPAKFYYNSAPAHLCYPTRKVTRAEASPSTLGDVATSNRRTIYKYLVPDVLPTCQLVMGLTQLEEGSLWNTMPCHTHERRMEVYFYFNMKDDAAVFHMMGKPDETRHLLVHNEQAVISPSWSIHSGVGTQAYTFIWGMVGENQVFGDMDHVAVKDLR</sequence>
<dbReference type="EMBL" id="PGCP01000036">
    <property type="protein sequence ID" value="PJC91874.1"/>
    <property type="molecule type" value="Genomic_DNA"/>
</dbReference>
<evidence type="ECO:0000256" key="7">
    <source>
        <dbReference type="HAMAP-Rule" id="MF_00687"/>
    </source>
</evidence>
<name>A0A2M8H5N9_9GAMM</name>
<evidence type="ECO:0000256" key="6">
    <source>
        <dbReference type="ARBA" id="ARBA00023235"/>
    </source>
</evidence>
<dbReference type="PANTHER" id="PTHR38461:SF1">
    <property type="entry name" value="4-DEOXY-L-THREO-5-HEXOSULOSE-URONATE KETOL-ISOMERASE"/>
    <property type="match status" value="1"/>
</dbReference>
<keyword evidence="6 7" id="KW-0413">Isomerase</keyword>
<evidence type="ECO:0000313" key="8">
    <source>
        <dbReference type="EMBL" id="PJC91874.1"/>
    </source>
</evidence>
<dbReference type="InterPro" id="IPR027449">
    <property type="entry name" value="KduI_N"/>
</dbReference>
<comment type="cofactor">
    <cofactor evidence="7">
        <name>Zn(2+)</name>
        <dbReference type="ChEBI" id="CHEBI:29105"/>
    </cofactor>
    <text evidence="7">Binds 1 zinc ion per subunit.</text>
</comment>
<accession>A0A2M8H5N9</accession>
<evidence type="ECO:0000256" key="3">
    <source>
        <dbReference type="ARBA" id="ARBA00008086"/>
    </source>
</evidence>
<dbReference type="InterPro" id="IPR014710">
    <property type="entry name" value="RmlC-like_jellyroll"/>
</dbReference>
<dbReference type="PIRSF" id="PIRSF006625">
    <property type="entry name" value="KduI"/>
    <property type="match status" value="1"/>
</dbReference>
<feature type="binding site" evidence="7">
    <location>
        <position position="203"/>
    </location>
    <ligand>
        <name>Zn(2+)</name>
        <dbReference type="ChEBI" id="CHEBI:29105"/>
    </ligand>
</feature>
<dbReference type="AlphaFoldDB" id="A0A2M8H5N9"/>
<organism evidence="8 9">
    <name type="scientific">Aeromonas lusitana</name>
    <dbReference type="NCBI Taxonomy" id="931529"/>
    <lineage>
        <taxon>Bacteria</taxon>
        <taxon>Pseudomonadati</taxon>
        <taxon>Pseudomonadota</taxon>
        <taxon>Gammaproteobacteria</taxon>
        <taxon>Aeromonadales</taxon>
        <taxon>Aeromonadaceae</taxon>
        <taxon>Aeromonas</taxon>
    </lineage>
</organism>
<dbReference type="EC" id="5.3.1.17" evidence="7"/>